<dbReference type="RefSeq" id="WP_010800136.1">
    <property type="nucleotide sequence ID" value="NZ_KQ033913.1"/>
</dbReference>
<accession>A0A0F5JAV3</accession>
<organism evidence="1 2">
    <name type="scientific">Parabacteroides goldsteinii DSM 19448 = WAL 12034</name>
    <dbReference type="NCBI Taxonomy" id="927665"/>
    <lineage>
        <taxon>Bacteria</taxon>
        <taxon>Pseudomonadati</taxon>
        <taxon>Bacteroidota</taxon>
        <taxon>Bacteroidia</taxon>
        <taxon>Bacteroidales</taxon>
        <taxon>Tannerellaceae</taxon>
        <taxon>Parabacteroides</taxon>
    </lineage>
</organism>
<dbReference type="AlphaFoldDB" id="A0A0F5JAV3"/>
<dbReference type="HOGENOM" id="CLU_2168512_0_0_10"/>
<evidence type="ECO:0000313" key="1">
    <source>
        <dbReference type="EMBL" id="KKB54635.1"/>
    </source>
</evidence>
<dbReference type="PATRIC" id="fig|927665.4.peg.2828"/>
<dbReference type="EMBL" id="AQHV01000013">
    <property type="protein sequence ID" value="KKB54635.1"/>
    <property type="molecule type" value="Genomic_DNA"/>
</dbReference>
<proteinExistence type="predicted"/>
<comment type="caution">
    <text evidence="1">The sequence shown here is derived from an EMBL/GenBank/DDBJ whole genome shotgun (WGS) entry which is preliminary data.</text>
</comment>
<gene>
    <name evidence="1" type="ORF">HMPREF1535_02757</name>
</gene>
<protein>
    <submittedName>
        <fullName evidence="1">Uncharacterized protein</fullName>
    </submittedName>
</protein>
<dbReference type="STRING" id="927665.HMPREF1535_02757"/>
<name>A0A0F5JAV3_9BACT</name>
<reference evidence="1 2" key="1">
    <citation type="submission" date="2013-04" db="EMBL/GenBank/DDBJ databases">
        <title>The Genome Sequence of Parabacteroides goldsteinii DSM 19448.</title>
        <authorList>
            <consortium name="The Broad Institute Genomics Platform"/>
            <person name="Earl A."/>
            <person name="Ward D."/>
            <person name="Feldgarden M."/>
            <person name="Gevers D."/>
            <person name="Martens E."/>
            <person name="Sakamoto M."/>
            <person name="Benno Y."/>
            <person name="Song Y."/>
            <person name="Liu C."/>
            <person name="Lee J."/>
            <person name="Bolanos M."/>
            <person name="Vaisanen M.L."/>
            <person name="Finegold S.M."/>
            <person name="Walker B."/>
            <person name="Young S."/>
            <person name="Zeng Q."/>
            <person name="Gargeya S."/>
            <person name="Fitzgerald M."/>
            <person name="Haas B."/>
            <person name="Abouelleil A."/>
            <person name="Allen A.W."/>
            <person name="Alvarado L."/>
            <person name="Arachchi H.M."/>
            <person name="Berlin A.M."/>
            <person name="Chapman S.B."/>
            <person name="Gainer-Dewar J."/>
            <person name="Goldberg J."/>
            <person name="Griggs A."/>
            <person name="Gujja S."/>
            <person name="Hansen M."/>
            <person name="Howarth C."/>
            <person name="Imamovic A."/>
            <person name="Ireland A."/>
            <person name="Larimer J."/>
            <person name="McCowan C."/>
            <person name="Murphy C."/>
            <person name="Pearson M."/>
            <person name="Poon T.W."/>
            <person name="Priest M."/>
            <person name="Roberts A."/>
            <person name="Saif S."/>
            <person name="Shea T."/>
            <person name="Sisk P."/>
            <person name="Sykes S."/>
            <person name="Wortman J."/>
            <person name="Nusbaum C."/>
            <person name="Birren B."/>
        </authorList>
    </citation>
    <scope>NUCLEOTIDE SEQUENCE [LARGE SCALE GENOMIC DNA]</scope>
    <source>
        <strain evidence="1 2">DSM 19448</strain>
    </source>
</reference>
<evidence type="ECO:0000313" key="2">
    <source>
        <dbReference type="Proteomes" id="UP000033047"/>
    </source>
</evidence>
<dbReference type="Proteomes" id="UP000033047">
    <property type="component" value="Unassembled WGS sequence"/>
</dbReference>
<sequence length="110" mass="12327">MKKAKPYSQPDPTVENVSEPVAVYVNAREAILKMEAVEAIMGLQGEELLDKALRYLRALSNSVSVCVELEEEETYMVHESVIDGLRELGERKAGHIQGKQKTLQDLIDEL</sequence>